<dbReference type="NCBIfam" id="NF040654">
    <property type="entry name" value="MtaA_Meth"/>
    <property type="match status" value="1"/>
</dbReference>
<reference evidence="8 9" key="1">
    <citation type="submission" date="2020-06" db="EMBL/GenBank/DDBJ databases">
        <title>Methanolobus halotolerans sp. nov., isolated from a saline lake Tus in Siberia.</title>
        <authorList>
            <person name="Shen Y."/>
            <person name="Chen S.-C."/>
            <person name="Lai M.-C."/>
            <person name="Huang H.-H."/>
            <person name="Chiu H.-H."/>
            <person name="Tang S.-L."/>
            <person name="Rogozin D.Y."/>
            <person name="Degermendzhy A.G."/>
        </authorList>
    </citation>
    <scope>NUCLEOTIDE SEQUENCE [LARGE SCALE GENOMIC DNA]</scope>
    <source>
        <strain evidence="8 9">DSM 21339</strain>
    </source>
</reference>
<dbReference type="Pfam" id="PF01208">
    <property type="entry name" value="URO-D"/>
    <property type="match status" value="1"/>
</dbReference>
<evidence type="ECO:0000313" key="9">
    <source>
        <dbReference type="Proteomes" id="UP000509594"/>
    </source>
</evidence>
<keyword evidence="4" id="KW-0479">Metal-binding</keyword>
<dbReference type="SUPFAM" id="SSF51726">
    <property type="entry name" value="UROD/MetE-like"/>
    <property type="match status" value="1"/>
</dbReference>
<evidence type="ECO:0000256" key="1">
    <source>
        <dbReference type="ARBA" id="ARBA00001947"/>
    </source>
</evidence>
<dbReference type="NCBIfam" id="NF004889">
    <property type="entry name" value="PRK06252.1"/>
    <property type="match status" value="1"/>
</dbReference>
<evidence type="ECO:0000256" key="6">
    <source>
        <dbReference type="ARBA" id="ARBA00022994"/>
    </source>
</evidence>
<keyword evidence="5" id="KW-0862">Zinc</keyword>
<dbReference type="EMBL" id="CP058215">
    <property type="protein sequence ID" value="QLC49873.1"/>
    <property type="molecule type" value="Genomic_DNA"/>
</dbReference>
<dbReference type="Proteomes" id="UP000509594">
    <property type="component" value="Chromosome"/>
</dbReference>
<dbReference type="GO" id="GO:0015948">
    <property type="term" value="P:methanogenesis"/>
    <property type="evidence" value="ECO:0007669"/>
    <property type="project" value="UniProtKB-KW"/>
</dbReference>
<evidence type="ECO:0000256" key="3">
    <source>
        <dbReference type="ARBA" id="ARBA00022679"/>
    </source>
</evidence>
<dbReference type="GO" id="GO:0006779">
    <property type="term" value="P:porphyrin-containing compound biosynthetic process"/>
    <property type="evidence" value="ECO:0007669"/>
    <property type="project" value="InterPro"/>
</dbReference>
<keyword evidence="6" id="KW-0484">Methanogenesis</keyword>
<dbReference type="InterPro" id="IPR038071">
    <property type="entry name" value="UROD/MetE-like_sf"/>
</dbReference>
<gene>
    <name evidence="8" type="ORF">HWN40_06230</name>
</gene>
<accession>A0A7D5E6G3</accession>
<dbReference type="GO" id="GO:0032259">
    <property type="term" value="P:methylation"/>
    <property type="evidence" value="ECO:0007669"/>
    <property type="project" value="UniProtKB-KW"/>
</dbReference>
<keyword evidence="9" id="KW-1185">Reference proteome</keyword>
<dbReference type="CDD" id="cd03307">
    <property type="entry name" value="Mta_CmuA_like"/>
    <property type="match status" value="1"/>
</dbReference>
<evidence type="ECO:0000256" key="5">
    <source>
        <dbReference type="ARBA" id="ARBA00022833"/>
    </source>
</evidence>
<dbReference type="OrthoDB" id="124836at2157"/>
<dbReference type="NCBIfam" id="TIGR01463">
    <property type="entry name" value="mtaA_cmuA"/>
    <property type="match status" value="1"/>
</dbReference>
<evidence type="ECO:0000313" key="8">
    <source>
        <dbReference type="EMBL" id="QLC49873.1"/>
    </source>
</evidence>
<dbReference type="GeneID" id="55821255"/>
<evidence type="ECO:0000256" key="2">
    <source>
        <dbReference type="ARBA" id="ARBA00022603"/>
    </source>
</evidence>
<evidence type="ECO:0000256" key="4">
    <source>
        <dbReference type="ARBA" id="ARBA00022723"/>
    </source>
</evidence>
<dbReference type="PANTHER" id="PTHR47099">
    <property type="entry name" value="METHYLCOBAMIDE:COM METHYLTRANSFERASE MTBA"/>
    <property type="match status" value="1"/>
</dbReference>
<protein>
    <submittedName>
        <fullName evidence="8">MtaA/CmuA family methyltransferase</fullName>
        <ecNumber evidence="8">2.1.1.-</ecNumber>
    </submittedName>
</protein>
<dbReference type="InterPro" id="IPR052024">
    <property type="entry name" value="Methanogen_methyltrans"/>
</dbReference>
<keyword evidence="2 8" id="KW-0489">Methyltransferase</keyword>
<dbReference type="GO" id="GO:0004853">
    <property type="term" value="F:uroporphyrinogen decarboxylase activity"/>
    <property type="evidence" value="ECO:0007669"/>
    <property type="project" value="InterPro"/>
</dbReference>
<dbReference type="EC" id="2.1.1.-" evidence="8"/>
<keyword evidence="3 8" id="KW-0808">Transferase</keyword>
<proteinExistence type="predicted"/>
<comment type="cofactor">
    <cofactor evidence="1">
        <name>Zn(2+)</name>
        <dbReference type="ChEBI" id="CHEBI:29105"/>
    </cofactor>
</comment>
<dbReference type="RefSeq" id="WP_176964929.1">
    <property type="nucleotide sequence ID" value="NZ_CP058215.1"/>
</dbReference>
<organism evidence="8 9">
    <name type="scientific">Methanolobus zinderi</name>
    <dbReference type="NCBI Taxonomy" id="536044"/>
    <lineage>
        <taxon>Archaea</taxon>
        <taxon>Methanobacteriati</taxon>
        <taxon>Methanobacteriota</taxon>
        <taxon>Stenosarchaea group</taxon>
        <taxon>Methanomicrobia</taxon>
        <taxon>Methanosarcinales</taxon>
        <taxon>Methanosarcinaceae</taxon>
        <taxon>Methanolobus</taxon>
    </lineage>
</organism>
<name>A0A7D5E6G3_9EURY</name>
<sequence>MEDLTLKERFVRSVKGKEVDKVPVCSVTQTGTVELMEACGAFWPEANYDAEKMATLAIAGHEVAGLEAVRLPFSTTVIAETLGCTIAEGSVDVQPYELDFPCKTTDDAKKLEIPGNLLESEGIRTVIEATGIIKEKVGDDVPIIAGMIGPAATAFYVAGANNYLRWCITEPEVFQELLAIGEAVCGEYANALYENGADAVIIIDSEAGPDLLPPPLFESIVLPMYRSLTSKMKGLKLLHICGDATDILEGLAVSGFQALSLEEKVDARYAKEIIGKRACLIGNISPAATLLAKSHENIKKEAKQCIEDGVDILAPGCGIAPRTPTSNIQALVDARDEYYIEKGLL</sequence>
<dbReference type="GO" id="GO:0006730">
    <property type="term" value="P:one-carbon metabolic process"/>
    <property type="evidence" value="ECO:0007669"/>
    <property type="project" value="InterPro"/>
</dbReference>
<dbReference type="Gene3D" id="3.20.20.210">
    <property type="match status" value="1"/>
</dbReference>
<evidence type="ECO:0000259" key="7">
    <source>
        <dbReference type="Pfam" id="PF01208"/>
    </source>
</evidence>
<dbReference type="PANTHER" id="PTHR47099:SF1">
    <property type="entry name" value="METHYLCOBAMIDE:COM METHYLTRANSFERASE MTBA"/>
    <property type="match status" value="1"/>
</dbReference>
<dbReference type="GO" id="GO:0008168">
    <property type="term" value="F:methyltransferase activity"/>
    <property type="evidence" value="ECO:0007669"/>
    <property type="project" value="UniProtKB-KW"/>
</dbReference>
<feature type="domain" description="Uroporphyrinogen decarboxylase (URO-D)" evidence="7">
    <location>
        <begin position="6"/>
        <end position="338"/>
    </location>
</feature>
<dbReference type="KEGG" id="mzi:HWN40_06230"/>
<dbReference type="InterPro" id="IPR006360">
    <property type="entry name" value="Mtase_MtaA_CmuA"/>
</dbReference>
<dbReference type="AlphaFoldDB" id="A0A7D5E6G3"/>
<dbReference type="GO" id="GO:0046872">
    <property type="term" value="F:metal ion binding"/>
    <property type="evidence" value="ECO:0007669"/>
    <property type="project" value="UniProtKB-KW"/>
</dbReference>
<dbReference type="InterPro" id="IPR000257">
    <property type="entry name" value="Uroporphyrinogen_deCOase"/>
</dbReference>